<keyword evidence="20" id="KW-0472">Membrane</keyword>
<evidence type="ECO:0000256" key="6">
    <source>
        <dbReference type="ARBA" id="ARBA00004661"/>
    </source>
</evidence>
<keyword evidence="20" id="KW-0812">Transmembrane</keyword>
<dbReference type="Pfam" id="PF01761">
    <property type="entry name" value="DHQ_synthase"/>
    <property type="match status" value="1"/>
</dbReference>
<dbReference type="PANTHER" id="PTHR43622:SF7">
    <property type="entry name" value="3-DEHYDROQUINATE SYNTHASE, CHLOROPLASTIC"/>
    <property type="match status" value="1"/>
</dbReference>
<feature type="binding site" evidence="19">
    <location>
        <begin position="71"/>
        <end position="76"/>
    </location>
    <ligand>
        <name>NAD(+)</name>
        <dbReference type="ChEBI" id="CHEBI:57540"/>
    </ligand>
</feature>
<dbReference type="Proteomes" id="UP000031465">
    <property type="component" value="Unassembled WGS sequence"/>
</dbReference>
<evidence type="ECO:0000313" key="24">
    <source>
        <dbReference type="Proteomes" id="UP000031465"/>
    </source>
</evidence>
<dbReference type="GO" id="GO:0009423">
    <property type="term" value="P:chorismate biosynthetic process"/>
    <property type="evidence" value="ECO:0007669"/>
    <property type="project" value="UniProtKB-UniRule"/>
</dbReference>
<evidence type="ECO:0000256" key="16">
    <source>
        <dbReference type="ARBA" id="ARBA00023141"/>
    </source>
</evidence>
<dbReference type="GO" id="GO:0009073">
    <property type="term" value="P:aromatic amino acid family biosynthetic process"/>
    <property type="evidence" value="ECO:0007669"/>
    <property type="project" value="UniProtKB-KW"/>
</dbReference>
<evidence type="ECO:0000256" key="13">
    <source>
        <dbReference type="ARBA" id="ARBA00022741"/>
    </source>
</evidence>
<evidence type="ECO:0000256" key="1">
    <source>
        <dbReference type="ARBA" id="ARBA00001393"/>
    </source>
</evidence>
<dbReference type="Gene3D" id="3.40.50.1970">
    <property type="match status" value="1"/>
</dbReference>
<comment type="catalytic activity">
    <reaction evidence="1 19">
        <text>7-phospho-2-dehydro-3-deoxy-D-arabino-heptonate = 3-dehydroquinate + phosphate</text>
        <dbReference type="Rhea" id="RHEA:21968"/>
        <dbReference type="ChEBI" id="CHEBI:32364"/>
        <dbReference type="ChEBI" id="CHEBI:43474"/>
        <dbReference type="ChEBI" id="CHEBI:58394"/>
        <dbReference type="EC" id="4.2.3.4"/>
    </reaction>
</comment>
<dbReference type="Gene3D" id="1.20.1090.10">
    <property type="entry name" value="Dehydroquinate synthase-like - alpha domain"/>
    <property type="match status" value="1"/>
</dbReference>
<dbReference type="InterPro" id="IPR056179">
    <property type="entry name" value="DHQS_C"/>
</dbReference>
<comment type="function">
    <text evidence="4 19">Catalyzes the conversion of 3-deoxy-D-arabino-heptulosonate 7-phosphate (DAHP) to dehydroquinate (DHQ).</text>
</comment>
<feature type="binding site" evidence="19">
    <location>
        <position position="184"/>
    </location>
    <ligand>
        <name>Zn(2+)</name>
        <dbReference type="ChEBI" id="CHEBI:29105"/>
    </ligand>
</feature>
<name>A0A0C1K4X8_9BACT</name>
<dbReference type="CDD" id="cd08195">
    <property type="entry name" value="DHQS"/>
    <property type="match status" value="1"/>
</dbReference>
<comment type="pathway">
    <text evidence="6 19">Metabolic intermediate biosynthesis; chorismate biosynthesis; chorismate from D-erythrose 4-phosphate and phosphoenolpyruvate: step 2/7.</text>
</comment>
<dbReference type="AlphaFoldDB" id="A0A0C1K4X8"/>
<feature type="binding site" evidence="19">
    <location>
        <begin position="129"/>
        <end position="130"/>
    </location>
    <ligand>
        <name>NAD(+)</name>
        <dbReference type="ChEBI" id="CHEBI:57540"/>
    </ligand>
</feature>
<evidence type="ECO:0000259" key="22">
    <source>
        <dbReference type="Pfam" id="PF24621"/>
    </source>
</evidence>
<keyword evidence="20" id="KW-1133">Transmembrane helix</keyword>
<proteinExistence type="inferred from homology"/>
<dbReference type="PIRSF" id="PIRSF001455">
    <property type="entry name" value="DHQ_synth"/>
    <property type="match status" value="1"/>
</dbReference>
<keyword evidence="10 19" id="KW-0963">Cytoplasm</keyword>
<keyword evidence="12 19" id="KW-0479">Metal-binding</keyword>
<dbReference type="InterPro" id="IPR030960">
    <property type="entry name" value="DHQS/DOIS_N"/>
</dbReference>
<dbReference type="InterPro" id="IPR016037">
    <property type="entry name" value="DHQ_synth_AroB"/>
</dbReference>
<keyword evidence="14 19" id="KW-0862">Zinc</keyword>
<keyword evidence="18 19" id="KW-0170">Cobalt</keyword>
<keyword evidence="13 19" id="KW-0547">Nucleotide-binding</keyword>
<keyword evidence="17 19" id="KW-0456">Lyase</keyword>
<feature type="binding site" evidence="19">
    <location>
        <position position="151"/>
    </location>
    <ligand>
        <name>NAD(+)</name>
        <dbReference type="ChEBI" id="CHEBI:57540"/>
    </ligand>
</feature>
<feature type="binding site" evidence="19">
    <location>
        <position position="263"/>
    </location>
    <ligand>
        <name>Zn(2+)</name>
        <dbReference type="ChEBI" id="CHEBI:29105"/>
    </ligand>
</feature>
<dbReference type="PATRIC" id="fig|362787.3.peg.89"/>
<dbReference type="NCBIfam" id="TIGR01357">
    <property type="entry name" value="aroB"/>
    <property type="match status" value="1"/>
</dbReference>
<evidence type="ECO:0000259" key="21">
    <source>
        <dbReference type="Pfam" id="PF01761"/>
    </source>
</evidence>
<dbReference type="InterPro" id="IPR050071">
    <property type="entry name" value="Dehydroquinate_synthase"/>
</dbReference>
<dbReference type="InterPro" id="IPR030963">
    <property type="entry name" value="DHQ_synth_fam"/>
</dbReference>
<comment type="cofactor">
    <cofactor evidence="19">
        <name>Co(2+)</name>
        <dbReference type="ChEBI" id="CHEBI:48828"/>
    </cofactor>
    <cofactor evidence="19">
        <name>Zn(2+)</name>
        <dbReference type="ChEBI" id="CHEBI:29105"/>
    </cofactor>
    <text evidence="19">Binds 1 divalent metal cation per subunit. Can use either Co(2+) or Zn(2+).</text>
</comment>
<protein>
    <recommendedName>
        <fullName evidence="9 19">3-dehydroquinate synthase</fullName>
        <shortName evidence="19">DHQS</shortName>
        <ecNumber evidence="8 19">4.2.3.4</ecNumber>
    </recommendedName>
</protein>
<dbReference type="UniPathway" id="UPA00053">
    <property type="reaction ID" value="UER00085"/>
</dbReference>
<evidence type="ECO:0000256" key="7">
    <source>
        <dbReference type="ARBA" id="ARBA00005412"/>
    </source>
</evidence>
<reference evidence="23 24" key="1">
    <citation type="journal article" date="2014" name="Mol. Biol. Evol.">
        <title>Massive expansion of Ubiquitination-related gene families within the Chlamydiae.</title>
        <authorList>
            <person name="Domman D."/>
            <person name="Collingro A."/>
            <person name="Lagkouvardos I."/>
            <person name="Gehre L."/>
            <person name="Weinmaier T."/>
            <person name="Rattei T."/>
            <person name="Subtil A."/>
            <person name="Horn M."/>
        </authorList>
    </citation>
    <scope>NUCLEOTIDE SEQUENCE [LARGE SCALE GENOMIC DNA]</scope>
    <source>
        <strain evidence="23 24">EI2</strain>
    </source>
</reference>
<evidence type="ECO:0000256" key="20">
    <source>
        <dbReference type="SAM" id="Phobius"/>
    </source>
</evidence>
<evidence type="ECO:0000256" key="8">
    <source>
        <dbReference type="ARBA" id="ARBA00013031"/>
    </source>
</evidence>
<dbReference type="GO" id="GO:0005737">
    <property type="term" value="C:cytoplasm"/>
    <property type="evidence" value="ECO:0007669"/>
    <property type="project" value="UniProtKB-SubCell"/>
</dbReference>
<comment type="similarity">
    <text evidence="7 19">Belongs to the sugar phosphate cyclases superfamily. Dehydroquinate synthase family.</text>
</comment>
<evidence type="ECO:0000256" key="2">
    <source>
        <dbReference type="ARBA" id="ARBA00001911"/>
    </source>
</evidence>
<comment type="cofactor">
    <cofactor evidence="2 19">
        <name>NAD(+)</name>
        <dbReference type="ChEBI" id="CHEBI:57540"/>
    </cofactor>
</comment>
<feature type="domain" description="3-dehydroquinate synthase N-terminal" evidence="21">
    <location>
        <begin position="68"/>
        <end position="179"/>
    </location>
</feature>
<evidence type="ECO:0000313" key="23">
    <source>
        <dbReference type="EMBL" id="KIC74362.1"/>
    </source>
</evidence>
<evidence type="ECO:0000256" key="19">
    <source>
        <dbReference type="HAMAP-Rule" id="MF_00110"/>
    </source>
</evidence>
<feature type="binding site" evidence="19">
    <location>
        <position position="247"/>
    </location>
    <ligand>
        <name>Zn(2+)</name>
        <dbReference type="ChEBI" id="CHEBI:29105"/>
    </ligand>
</feature>
<evidence type="ECO:0000256" key="14">
    <source>
        <dbReference type="ARBA" id="ARBA00022833"/>
    </source>
</evidence>
<keyword evidence="15 19" id="KW-0520">NAD</keyword>
<evidence type="ECO:0000256" key="17">
    <source>
        <dbReference type="ARBA" id="ARBA00023239"/>
    </source>
</evidence>
<organism evidence="23 24">
    <name type="scientific">Candidatus Protochlamydia amoebophila</name>
    <dbReference type="NCBI Taxonomy" id="362787"/>
    <lineage>
        <taxon>Bacteria</taxon>
        <taxon>Pseudomonadati</taxon>
        <taxon>Chlamydiota</taxon>
        <taxon>Chlamydiia</taxon>
        <taxon>Parachlamydiales</taxon>
        <taxon>Parachlamydiaceae</taxon>
        <taxon>Candidatus Protochlamydia</taxon>
    </lineage>
</organism>
<keyword evidence="11 19" id="KW-0028">Amino-acid biosynthesis</keyword>
<keyword evidence="16 19" id="KW-0057">Aromatic amino acid biosynthesis</keyword>
<sequence length="361" mass="41114">MNSKRKVNMLNSSNYVIQSHCLDDLKYYLESLSYSKVVIITHPQLWAMYEQKITEQFFKLSWNFSILLIPEGETSKSLKQTTRCWRHFIKHQLDRYSLVIALGGGVICDLAGFAASCYMRGIDTIYLPTTLLAMVDASIGGKTGINTSKSKNIIGSFHLPKKILIDPFTLKTLSKKHYQAGFAEIIKYGMIASPSLFELLENSWSLIEQRDEELLEIIIQQSCAIKKKYVEADFKDLGIRAQLNYGHTFGHVIEMMSRYQYLHGEAVSIGMSCAAYLSCEMGLTTQETMQRQDALCQQAQLPIHLPHFPLTRFTYLMAKDKKGRNGFINLILPEKIGKVTQIFDVDPHLIKNTLSTKMAKQ</sequence>
<dbReference type="GO" id="GO:0046872">
    <property type="term" value="F:metal ion binding"/>
    <property type="evidence" value="ECO:0007669"/>
    <property type="project" value="UniProtKB-KW"/>
</dbReference>
<gene>
    <name evidence="19 23" type="primary">aroB</name>
    <name evidence="23" type="ORF">DB44_AL00560</name>
</gene>
<dbReference type="EC" id="4.2.3.4" evidence="8 19"/>
<comment type="cofactor">
    <cofactor evidence="3">
        <name>Zn(2+)</name>
        <dbReference type="ChEBI" id="CHEBI:29105"/>
    </cofactor>
</comment>
<feature type="domain" description="3-dehydroquinate synthase C-terminal" evidence="22">
    <location>
        <begin position="181"/>
        <end position="322"/>
    </location>
</feature>
<dbReference type="EMBL" id="JSAN01000011">
    <property type="protein sequence ID" value="KIC74362.1"/>
    <property type="molecule type" value="Genomic_DNA"/>
</dbReference>
<feature type="transmembrane region" description="Helical" evidence="20">
    <location>
        <begin position="96"/>
        <end position="115"/>
    </location>
</feature>
<evidence type="ECO:0000256" key="12">
    <source>
        <dbReference type="ARBA" id="ARBA00022723"/>
    </source>
</evidence>
<evidence type="ECO:0000256" key="10">
    <source>
        <dbReference type="ARBA" id="ARBA00022490"/>
    </source>
</evidence>
<feature type="binding site" evidence="19">
    <location>
        <begin position="169"/>
        <end position="172"/>
    </location>
    <ligand>
        <name>NAD(+)</name>
        <dbReference type="ChEBI" id="CHEBI:57540"/>
    </ligand>
</feature>
<dbReference type="FunFam" id="3.40.50.1970:FF:000007">
    <property type="entry name" value="Pentafunctional AROM polypeptide"/>
    <property type="match status" value="1"/>
</dbReference>
<feature type="binding site" evidence="19">
    <location>
        <begin position="105"/>
        <end position="109"/>
    </location>
    <ligand>
        <name>NAD(+)</name>
        <dbReference type="ChEBI" id="CHEBI:57540"/>
    </ligand>
</feature>
<dbReference type="GO" id="GO:0003856">
    <property type="term" value="F:3-dehydroquinate synthase activity"/>
    <property type="evidence" value="ECO:0007669"/>
    <property type="project" value="UniProtKB-UniRule"/>
</dbReference>
<evidence type="ECO:0000256" key="9">
    <source>
        <dbReference type="ARBA" id="ARBA00017684"/>
    </source>
</evidence>
<comment type="subcellular location">
    <subcellularLocation>
        <location evidence="5 19">Cytoplasm</location>
    </subcellularLocation>
</comment>
<dbReference type="PANTHER" id="PTHR43622">
    <property type="entry name" value="3-DEHYDROQUINATE SYNTHASE"/>
    <property type="match status" value="1"/>
</dbReference>
<dbReference type="GO" id="GO:0000166">
    <property type="term" value="F:nucleotide binding"/>
    <property type="evidence" value="ECO:0007669"/>
    <property type="project" value="UniProtKB-KW"/>
</dbReference>
<feature type="binding site" evidence="19">
    <location>
        <position position="142"/>
    </location>
    <ligand>
        <name>NAD(+)</name>
        <dbReference type="ChEBI" id="CHEBI:57540"/>
    </ligand>
</feature>
<evidence type="ECO:0000256" key="4">
    <source>
        <dbReference type="ARBA" id="ARBA00003485"/>
    </source>
</evidence>
<accession>A0A0C1K4X8</accession>
<evidence type="ECO:0000256" key="5">
    <source>
        <dbReference type="ARBA" id="ARBA00004496"/>
    </source>
</evidence>
<dbReference type="SUPFAM" id="SSF56796">
    <property type="entry name" value="Dehydroquinate synthase-like"/>
    <property type="match status" value="1"/>
</dbReference>
<evidence type="ECO:0000256" key="3">
    <source>
        <dbReference type="ARBA" id="ARBA00001947"/>
    </source>
</evidence>
<dbReference type="HAMAP" id="MF_00110">
    <property type="entry name" value="DHQ_synthase"/>
    <property type="match status" value="1"/>
</dbReference>
<evidence type="ECO:0000256" key="18">
    <source>
        <dbReference type="ARBA" id="ARBA00023285"/>
    </source>
</evidence>
<comment type="caution">
    <text evidence="23">The sequence shown here is derived from an EMBL/GenBank/DDBJ whole genome shotgun (WGS) entry which is preliminary data.</text>
</comment>
<evidence type="ECO:0000256" key="15">
    <source>
        <dbReference type="ARBA" id="ARBA00023027"/>
    </source>
</evidence>
<dbReference type="Pfam" id="PF24621">
    <property type="entry name" value="DHQS_C"/>
    <property type="match status" value="1"/>
</dbReference>
<dbReference type="GO" id="GO:0008652">
    <property type="term" value="P:amino acid biosynthetic process"/>
    <property type="evidence" value="ECO:0007669"/>
    <property type="project" value="UniProtKB-KW"/>
</dbReference>
<evidence type="ECO:0000256" key="11">
    <source>
        <dbReference type="ARBA" id="ARBA00022605"/>
    </source>
</evidence>